<comment type="caution">
    <text evidence="2">The sequence shown here is derived from an EMBL/GenBank/DDBJ whole genome shotgun (WGS) entry which is preliminary data.</text>
</comment>
<dbReference type="EMBL" id="JAAGOX010000002">
    <property type="protein sequence ID" value="NDW43658.1"/>
    <property type="molecule type" value="Genomic_DNA"/>
</dbReference>
<evidence type="ECO:0000256" key="1">
    <source>
        <dbReference type="SAM" id="MobiDB-lite"/>
    </source>
</evidence>
<proteinExistence type="predicted"/>
<gene>
    <name evidence="2" type="ORF">G0P99_01645</name>
</gene>
<dbReference type="RefSeq" id="WP_164127070.1">
    <property type="nucleotide sequence ID" value="NZ_JAAGOX010000002.1"/>
</dbReference>
<accession>A0A6B2NJR1</accession>
<evidence type="ECO:0000313" key="2">
    <source>
        <dbReference type="EMBL" id="NDW43658.1"/>
    </source>
</evidence>
<protein>
    <submittedName>
        <fullName evidence="2">Uncharacterized protein</fullName>
    </submittedName>
</protein>
<sequence length="205" mass="22703">MSYNPEKTLWQEVLLRQVEDALHGPTGVSGQHNRIAKVRSARTFLTTPNDSLVTVCSLAGLDHEAVISRMRKQIANAPSPEDLTTKPRAHRASFTARPEKPKATLTKYVDRLLTFDDTTLTMQQWADRTGLTVTQIASRLRQHWTIERALTQPMRKRNRGWGATGAASGTDAPGLGSDFRPLEGTGAGRSAQDRPNLSFSERVLN</sequence>
<feature type="region of interest" description="Disordered" evidence="1">
    <location>
        <begin position="78"/>
        <end position="99"/>
    </location>
</feature>
<dbReference type="AlphaFoldDB" id="A0A6B2NJR1"/>
<feature type="region of interest" description="Disordered" evidence="1">
    <location>
        <begin position="155"/>
        <end position="205"/>
    </location>
</feature>
<reference evidence="2" key="1">
    <citation type="submission" date="2020-02" db="EMBL/GenBank/DDBJ databases">
        <title>Delineation of the pyrene-degrading pathway in Roseobacter clade bacteria by genomic analysis.</title>
        <authorList>
            <person name="Zhou H."/>
            <person name="Wang H."/>
        </authorList>
    </citation>
    <scope>NUCLEOTIDE SEQUENCE</scope>
    <source>
        <strain evidence="2">PrR005</strain>
    </source>
</reference>
<name>A0A6B2NJR1_9RHOB</name>
<organism evidence="2">
    <name type="scientific">Ruegeria sp. PrR005</name>
    <dbReference type="NCBI Taxonomy" id="2706882"/>
    <lineage>
        <taxon>Bacteria</taxon>
        <taxon>Pseudomonadati</taxon>
        <taxon>Pseudomonadota</taxon>
        <taxon>Alphaproteobacteria</taxon>
        <taxon>Rhodobacterales</taxon>
        <taxon>Roseobacteraceae</taxon>
        <taxon>Ruegeria</taxon>
    </lineage>
</organism>